<keyword evidence="1" id="KW-0489">Methyltransferase</keyword>
<reference evidence="1 2" key="1">
    <citation type="submission" date="2016-02" db="EMBL/GenBank/DDBJ databases">
        <title>Complete genome sequence of Geobacillus subterraneus KCTC 3922T.</title>
        <authorList>
            <person name="Lee D.-W."/>
            <person name="Lee Y.-J."/>
            <person name="Lee S.-J."/>
            <person name="Park G.-S."/>
            <person name="Lee S.-J."/>
            <person name="Shin J.-H."/>
        </authorList>
    </citation>
    <scope>NUCLEOTIDE SEQUENCE [LARGE SCALE GENOMIC DNA]</scope>
    <source>
        <strain evidence="1 2">KCTC 3922</strain>
    </source>
</reference>
<gene>
    <name evidence="1" type="ORF">GS3922_02030</name>
</gene>
<organism evidence="1 2">
    <name type="scientific">Geobacillus subterraneus</name>
    <dbReference type="NCBI Taxonomy" id="129338"/>
    <lineage>
        <taxon>Bacteria</taxon>
        <taxon>Bacillati</taxon>
        <taxon>Bacillota</taxon>
        <taxon>Bacilli</taxon>
        <taxon>Bacillales</taxon>
        <taxon>Anoxybacillaceae</taxon>
        <taxon>Geobacillus</taxon>
    </lineage>
</organism>
<proteinExistence type="predicted"/>
<dbReference type="InterPro" id="IPR029063">
    <property type="entry name" value="SAM-dependent_MTases_sf"/>
</dbReference>
<dbReference type="GO" id="GO:0008168">
    <property type="term" value="F:methyltransferase activity"/>
    <property type="evidence" value="ECO:0007669"/>
    <property type="project" value="UniProtKB-KW"/>
</dbReference>
<dbReference type="RefSeq" id="WP_063164951.1">
    <property type="nucleotide sequence ID" value="NZ_CP014342.1"/>
</dbReference>
<dbReference type="EMBL" id="CP014342">
    <property type="protein sequence ID" value="AMX82546.1"/>
    <property type="molecule type" value="Genomic_DNA"/>
</dbReference>
<dbReference type="Pfam" id="PF06962">
    <property type="entry name" value="rRNA_methylase"/>
    <property type="match status" value="1"/>
</dbReference>
<dbReference type="PANTHER" id="PTHR35276">
    <property type="entry name" value="S-ADENOSYL-L-METHIONINE-DEPENDENT METHYLTRANSFERASES SUPERFAMILY PROTEIN"/>
    <property type="match status" value="1"/>
</dbReference>
<dbReference type="InterPro" id="IPR010719">
    <property type="entry name" value="MnmM_MeTrfase"/>
</dbReference>
<evidence type="ECO:0000313" key="2">
    <source>
        <dbReference type="Proteomes" id="UP000076226"/>
    </source>
</evidence>
<keyword evidence="1" id="KW-0808">Transferase</keyword>
<sequence length="203" mass="22162">MTLMNILPFARFLLAGAVTEGDLAIDATVGNGHDTVYLAERVGDRGHVFGFDIQAEAIAAAAARLAERGLHGRVTLFQQSHSELLTALPCDVHGRIAGAVFNLGYLPGGDKQIVTKPESTIQAVEQLLSVMKPGGVIVLVVYHGHPEGKIERDALLDYVRSLDQQHVHVLKYEFLNRRNDPPFILALEKRQAEIAPFPRSAPK</sequence>
<keyword evidence="2" id="KW-1185">Reference proteome</keyword>
<dbReference type="Gene3D" id="3.40.50.150">
    <property type="entry name" value="Vaccinia Virus protein VP39"/>
    <property type="match status" value="1"/>
</dbReference>
<name>A0ABM6A8W2_9BACL</name>
<protein>
    <submittedName>
        <fullName evidence="1">rRNA methyltransferase</fullName>
    </submittedName>
</protein>
<dbReference type="PANTHER" id="PTHR35276:SF1">
    <property type="entry name" value="TRNA (MNM(5)S(2)U34)-METHYLTRANSFERASE, CHLOROPLASTIC"/>
    <property type="match status" value="1"/>
</dbReference>
<evidence type="ECO:0000313" key="1">
    <source>
        <dbReference type="EMBL" id="AMX82546.1"/>
    </source>
</evidence>
<dbReference type="GO" id="GO:0032259">
    <property type="term" value="P:methylation"/>
    <property type="evidence" value="ECO:0007669"/>
    <property type="project" value="UniProtKB-KW"/>
</dbReference>
<dbReference type="SUPFAM" id="SSF53335">
    <property type="entry name" value="S-adenosyl-L-methionine-dependent methyltransferases"/>
    <property type="match status" value="1"/>
</dbReference>
<accession>A0ABM6A8W2</accession>
<dbReference type="Proteomes" id="UP000076226">
    <property type="component" value="Chromosome"/>
</dbReference>